<keyword evidence="3" id="KW-0695">RNA-directed DNA polymerase</keyword>
<reference evidence="3 4" key="1">
    <citation type="submission" date="2020-12" db="EMBL/GenBank/DDBJ databases">
        <title>Concerted genomic and epigenomic changes stabilize Arabidopsis allopolyploids.</title>
        <authorList>
            <person name="Chen Z."/>
        </authorList>
    </citation>
    <scope>NUCLEOTIDE SEQUENCE [LARGE SCALE GENOMIC DNA]</scope>
    <source>
        <strain evidence="3">Allo738</strain>
        <tissue evidence="3">Leaf</tissue>
    </source>
</reference>
<feature type="domain" description="Retroviral polymerase SH3-like" evidence="2">
    <location>
        <begin position="49"/>
        <end position="110"/>
    </location>
</feature>
<dbReference type="Pfam" id="PF07727">
    <property type="entry name" value="RVT_2"/>
    <property type="match status" value="1"/>
</dbReference>
<evidence type="ECO:0000259" key="2">
    <source>
        <dbReference type="Pfam" id="PF25597"/>
    </source>
</evidence>
<evidence type="ECO:0000313" key="4">
    <source>
        <dbReference type="Proteomes" id="UP000694240"/>
    </source>
</evidence>
<dbReference type="Pfam" id="PF25597">
    <property type="entry name" value="SH3_retrovirus"/>
    <property type="match status" value="1"/>
</dbReference>
<proteinExistence type="predicted"/>
<evidence type="ECO:0000259" key="1">
    <source>
        <dbReference type="Pfam" id="PF07727"/>
    </source>
</evidence>
<dbReference type="InterPro" id="IPR013103">
    <property type="entry name" value="RVT_2"/>
</dbReference>
<dbReference type="CDD" id="cd09272">
    <property type="entry name" value="RNase_HI_RT_Ty1"/>
    <property type="match status" value="1"/>
</dbReference>
<comment type="caution">
    <text evidence="3">The sequence shown here is derived from an EMBL/GenBank/DDBJ whole genome shotgun (WGS) entry which is preliminary data.</text>
</comment>
<evidence type="ECO:0000313" key="3">
    <source>
        <dbReference type="EMBL" id="KAG7541464.1"/>
    </source>
</evidence>
<sequence>MPLEYWSFAFATAVYLINRLPSSPLQFQVPFELLFQEKPNYSKLRVFGCLCYPWLRPYSAHKLDSRSSPCVFVGYSLSQSAYLCFDRSSSRLYSSRHVEFFETSFPFKVPNSVPSCSSAPEPDIIPLVSPLPPPLNPVAGDFGVDASPGDLDSSSPPVIDSSSSDTTIAITPGSSASSTSVEIPASILPASVPLPASSDPPPNSHPMVTRSKNQIVKPNPRYALNVVTTLDTNTEPRTHIQALKDPRWRGSMGDEINSQVQNNTWNLVPPNPSYNLVGCRWVFRIKRKADGSVDRFKSRLVAKGFHQRPGIDYFETFSPVVKQPTIRLVLGQAVSRGWVLRQLDVNNAFLQGELSEDVYMAQPPGFIDEDRPDFVCKLNKAIYGLKQAPRAWYNALRTFLVDCGFYNSVADTSLFVLHKLGIYLFVLVYVDDIVVTGNSASHVQAFIDLLAARFSIKDMGELSYFLGIEVTRTEAGLTLTQTKYINDLLHRTNMVSAKPVSTPMEENLCLSASTGPLLDDPAEYRSVIGSLQYLQFTRPDISFAVNRLSQYMHEPRLDHWLAAKRVLQYLSGTKSTGLFFSASSPLTVHAFSDADWAGDKDNYSSTGGYLVYVGQHLVAWSSKKQKTVARSSTEAEYKSVANTASEVLWVVSLLAELGLPPSGSPVIYCDNMGATYLSSNPVFHSRMKHVAVDFHFVRDLVQSGSLRVTHVSSHDQLADALTKPLSRSKFSAFCHKLGLASLRPA</sequence>
<gene>
    <name evidence="3" type="ORF">ISN45_Aa07g015560</name>
</gene>
<feature type="domain" description="Reverse transcriptase Ty1/copia-type" evidence="1">
    <location>
        <begin position="262"/>
        <end position="505"/>
    </location>
</feature>
<organism evidence="3 4">
    <name type="scientific">Arabidopsis thaliana x Arabidopsis arenosa</name>
    <dbReference type="NCBI Taxonomy" id="1240361"/>
    <lineage>
        <taxon>Eukaryota</taxon>
        <taxon>Viridiplantae</taxon>
        <taxon>Streptophyta</taxon>
        <taxon>Embryophyta</taxon>
        <taxon>Tracheophyta</taxon>
        <taxon>Spermatophyta</taxon>
        <taxon>Magnoliopsida</taxon>
        <taxon>eudicotyledons</taxon>
        <taxon>Gunneridae</taxon>
        <taxon>Pentapetalae</taxon>
        <taxon>rosids</taxon>
        <taxon>malvids</taxon>
        <taxon>Brassicales</taxon>
        <taxon>Brassicaceae</taxon>
        <taxon>Camelineae</taxon>
        <taxon>Arabidopsis</taxon>
    </lineage>
</organism>
<keyword evidence="3" id="KW-0548">Nucleotidyltransferase</keyword>
<dbReference type="PANTHER" id="PTHR11439">
    <property type="entry name" value="GAG-POL-RELATED RETROTRANSPOSON"/>
    <property type="match status" value="1"/>
</dbReference>
<dbReference type="InterPro" id="IPR057670">
    <property type="entry name" value="SH3_retrovirus"/>
</dbReference>
<dbReference type="AlphaFoldDB" id="A0A8T1Y473"/>
<dbReference type="PANTHER" id="PTHR11439:SF455">
    <property type="entry name" value="RLK (RECEPTOR-LIKE PROTEIN KINASE) 8, PUTATIVE-RELATED"/>
    <property type="match status" value="1"/>
</dbReference>
<keyword evidence="3" id="KW-0808">Transferase</keyword>
<protein>
    <submittedName>
        <fullName evidence="3">Reverse transcriptase RNA-dependent DNA polymerase</fullName>
    </submittedName>
</protein>
<dbReference type="EMBL" id="JAEFBK010000012">
    <property type="protein sequence ID" value="KAG7541464.1"/>
    <property type="molecule type" value="Genomic_DNA"/>
</dbReference>
<dbReference type="GO" id="GO:0003964">
    <property type="term" value="F:RNA-directed DNA polymerase activity"/>
    <property type="evidence" value="ECO:0007669"/>
    <property type="project" value="UniProtKB-KW"/>
</dbReference>
<dbReference type="Proteomes" id="UP000694240">
    <property type="component" value="Chromosome 12"/>
</dbReference>
<name>A0A8T1Y473_9BRAS</name>
<keyword evidence="4" id="KW-1185">Reference proteome</keyword>
<accession>A0A8T1Y473</accession>